<evidence type="ECO:0000259" key="15">
    <source>
        <dbReference type="PROSITE" id="PS51406"/>
    </source>
</evidence>
<feature type="compositionally biased region" description="Polar residues" evidence="11">
    <location>
        <begin position="604"/>
        <end position="622"/>
    </location>
</feature>
<dbReference type="Gene3D" id="3.10.250.10">
    <property type="entry name" value="SRCR-like domain"/>
    <property type="match status" value="1"/>
</dbReference>
<dbReference type="InterPro" id="IPR036056">
    <property type="entry name" value="Fibrinogen-like_C"/>
</dbReference>
<dbReference type="InterPro" id="IPR028942">
    <property type="entry name" value="WHIM1_dom"/>
</dbReference>
<dbReference type="GO" id="GO:0042393">
    <property type="term" value="F:histone binding"/>
    <property type="evidence" value="ECO:0007669"/>
    <property type="project" value="TreeGrafter"/>
</dbReference>
<dbReference type="EMBL" id="LSYS01001226">
    <property type="protein sequence ID" value="OPJ89258.1"/>
    <property type="molecule type" value="Genomic_DNA"/>
</dbReference>
<dbReference type="InterPro" id="IPR028941">
    <property type="entry name" value="WHIM2_dom"/>
</dbReference>
<keyword evidence="4 10" id="KW-0175">Coiled coil</keyword>
<accession>A0A1V4KY67</accession>
<dbReference type="PANTHER" id="PTHR46802:SF1">
    <property type="entry name" value="TYROSINE-PROTEIN KINASE BAZ1B"/>
    <property type="match status" value="1"/>
</dbReference>
<dbReference type="PROSITE" id="PS51406">
    <property type="entry name" value="FIBRINOGEN_C_2"/>
    <property type="match status" value="1"/>
</dbReference>
<dbReference type="STRING" id="372326.A0A1V4KY67"/>
<dbReference type="Gene3D" id="3.90.215.10">
    <property type="entry name" value="Gamma Fibrinogen, chain A, domain 1"/>
    <property type="match status" value="1"/>
</dbReference>
<dbReference type="GO" id="GO:0090535">
    <property type="term" value="C:WICH complex"/>
    <property type="evidence" value="ECO:0007669"/>
    <property type="project" value="InterPro"/>
</dbReference>
<keyword evidence="2" id="KW-0732">Signal</keyword>
<keyword evidence="7 9" id="KW-0539">Nucleus</keyword>
<feature type="compositionally biased region" description="Basic and acidic residues" evidence="11">
    <location>
        <begin position="334"/>
        <end position="355"/>
    </location>
</feature>
<comment type="caution">
    <text evidence="16">The sequence shown here is derived from an EMBL/GenBank/DDBJ whole genome shotgun (WGS) entry which is preliminary data.</text>
</comment>
<reference evidence="16 17" key="1">
    <citation type="submission" date="2016-02" db="EMBL/GenBank/DDBJ databases">
        <title>Band-tailed pigeon sequencing and assembly.</title>
        <authorList>
            <person name="Soares A.E."/>
            <person name="Novak B.J."/>
            <person name="Rice E.S."/>
            <person name="O'Connell B."/>
            <person name="Chang D."/>
            <person name="Weber S."/>
            <person name="Shapiro B."/>
        </authorList>
    </citation>
    <scope>NUCLEOTIDE SEQUENCE [LARGE SCALE GENOMIC DNA]</scope>
    <source>
        <strain evidence="16">BTP2013</strain>
        <tissue evidence="16">Blood</tissue>
    </source>
</reference>
<dbReference type="Pfam" id="PF10537">
    <property type="entry name" value="WAC_Acf1_DNA_bd"/>
    <property type="match status" value="1"/>
</dbReference>
<keyword evidence="6" id="KW-0325">Glycoprotein</keyword>
<evidence type="ECO:0000256" key="1">
    <source>
        <dbReference type="ARBA" id="ARBA00004123"/>
    </source>
</evidence>
<dbReference type="InterPro" id="IPR018501">
    <property type="entry name" value="DDT_dom"/>
</dbReference>
<dbReference type="Pfam" id="PF00147">
    <property type="entry name" value="Fibrinogen_C"/>
    <property type="match status" value="1"/>
</dbReference>
<feature type="domain" description="DDT" evidence="13">
    <location>
        <begin position="760"/>
        <end position="824"/>
    </location>
</feature>
<feature type="compositionally biased region" description="Basic residues" evidence="11">
    <location>
        <begin position="578"/>
        <end position="591"/>
    </location>
</feature>
<feature type="domain" description="WAC" evidence="14">
    <location>
        <begin position="181"/>
        <end position="287"/>
    </location>
</feature>
<dbReference type="PROSITE" id="PS00420">
    <property type="entry name" value="SRCR_1"/>
    <property type="match status" value="1"/>
</dbReference>
<evidence type="ECO:0000256" key="7">
    <source>
        <dbReference type="ARBA" id="ARBA00023242"/>
    </source>
</evidence>
<sequence>MLISTVRMEKEAEEERIRKHKAAAEKTFQDGIAKAKLVMRRTPIGTDRNHNRYWLFSDEVPGLFIEKGWVHDSIDYRFTLSHQKKDDFKKDCSPGDKRKSADSRLSKLHRAAHAADLPAETTTPKQGQNLCTKHGQAAAGAALWLLTRPRGNVEPPQRDLSPRCCHRDLFCAFRTLEEQGKVLFLPLLCFLHLNYHREYEARLERYSERIWTCKSTGSSQLTHKEAWEEEQEVAELLKEEFPIWYEKLVLEIVHHNTVSLEKLVDAAWLEIMTKFAVGEECDFEVGKEKMLPVKVVKIHPLEKGEEEMSEKKSEGACDSPSSDKENSGQGTQDNQKEGTLKEDDNRRESLNDRARRSPRKLPTSLKKEERKWVPPKFLPHKYDVKLKNEDKIISNVPADSLVRTERPPNKEILRYFIRHNALRAGTCENAPWVVEDALVKKYSLPSKFSDFLLDPHKYMTLNPSTKRKSSRSPDRKPPKKPKADGSSLGQPLSPTLWCHVHLEKSIICSPLKVKNSKNSKSPKEELEEVMKIVSPAKLGSNFHIPKRSRLGKGSNKSLDKKQRGKRVLNGQKSSGKSKSPRKGLKTPKMKMKQMTLLDMAKGTTKVSRTPRNSGGTPRSSSKPQKHLPPAALHLIAYYKENKDREDKKSALSCIISKTARLLSNEDRARLPEDLRGLVQKRYELLEHRKKWATMTEEQRKEYMKKKREKLKEKLKERAKERKEKEMKEKLEKQKRYEDQDLKGKALPTFKLVDTPEGLPNTLFGDVAMVVEFLSCYSGLLMPDAQYPITAVSLMEALCAEKGGFLYLNRVLVILLQTLLQDEIAEDYAELGMKLSEIPLTLHSASELVRLCLRKSDAQEESEVSDNVDESKDSAAFEDNEVQDEFLEKLETSEFFELTPEEKLRILGALCHRILMTYSVQDHVEAKQQASVELWKERLAILKEENDKKRAEKQKRKEMVAKNKENGKDENMMGRNEKKKNEMMKMEHRVEIEADDMISAVKSRRLLAIQAKKERERQEIQMRGKQNNRRVERLCVVEWSAPYAPLLLLTCVLALPAPHLTGSTPSPSLSNQSLSNNTVSALRVSVSGQLRLVNGSNQCSGRVEVWYHNQWGTVCDDSWDIRDASVVCRQLGCGEAISAKSSAYFGRGSGPIWMDDVSCNGEEELLTQCSRRPWGEHNCGHNEDAGVVCSGLPRDCSEVPAGSPSGVYVIQPRGLHPIVVYCDMSGGWTVIQRNRQNTEITWAESWTTYKYGFGNLHTDYWLGTEYIHQISRQKVYQVRFIIWDTANRTRFADYNPFSVEDESQGYRLRLGVYSGTAEDAMSSKSPSAVHDNMKFSTKDRDQDIHSSNCASSYAGGWWYSACYSVRLNVRGSITWGSLCNGNCKGSAILIKPVNSC</sequence>
<dbReference type="CDD" id="cd00087">
    <property type="entry name" value="FReD"/>
    <property type="match status" value="1"/>
</dbReference>
<keyword evidence="16" id="KW-0418">Kinase</keyword>
<evidence type="ECO:0000256" key="10">
    <source>
        <dbReference type="SAM" id="Coils"/>
    </source>
</evidence>
<keyword evidence="5 8" id="KW-1015">Disulfide bond</keyword>
<dbReference type="FunFam" id="3.10.250.10:FF:000006">
    <property type="entry name" value="neurotrypsin isoform X2"/>
    <property type="match status" value="1"/>
</dbReference>
<evidence type="ECO:0000256" key="5">
    <source>
        <dbReference type="ARBA" id="ARBA00023157"/>
    </source>
</evidence>
<organism evidence="16 17">
    <name type="scientific">Patagioenas fasciata monilis</name>
    <dbReference type="NCBI Taxonomy" id="372326"/>
    <lineage>
        <taxon>Eukaryota</taxon>
        <taxon>Metazoa</taxon>
        <taxon>Chordata</taxon>
        <taxon>Craniata</taxon>
        <taxon>Vertebrata</taxon>
        <taxon>Euteleostomi</taxon>
        <taxon>Archelosauria</taxon>
        <taxon>Archosauria</taxon>
        <taxon>Dinosauria</taxon>
        <taxon>Saurischia</taxon>
        <taxon>Theropoda</taxon>
        <taxon>Coelurosauria</taxon>
        <taxon>Aves</taxon>
        <taxon>Neognathae</taxon>
        <taxon>Neoaves</taxon>
        <taxon>Columbimorphae</taxon>
        <taxon>Columbiformes</taxon>
        <taxon>Columbidae</taxon>
        <taxon>Patagioenas</taxon>
    </lineage>
</organism>
<feature type="disulfide bond" evidence="8">
    <location>
        <begin position="1127"/>
        <end position="1188"/>
    </location>
</feature>
<dbReference type="InterPro" id="IPR036772">
    <property type="entry name" value="SRCR-like_dom_sf"/>
</dbReference>
<dbReference type="PROSITE" id="PS51136">
    <property type="entry name" value="WAC"/>
    <property type="match status" value="1"/>
</dbReference>
<evidence type="ECO:0000259" key="12">
    <source>
        <dbReference type="PROSITE" id="PS50287"/>
    </source>
</evidence>
<keyword evidence="17" id="KW-1185">Reference proteome</keyword>
<gene>
    <name evidence="16" type="primary">BAZ1B</name>
    <name evidence="16" type="ORF">AV530_010064</name>
</gene>
<dbReference type="Pfam" id="PF15613">
    <property type="entry name" value="WSD"/>
    <property type="match status" value="1"/>
</dbReference>
<feature type="domain" description="SRCR" evidence="12">
    <location>
        <begin position="1089"/>
        <end position="1189"/>
    </location>
</feature>
<evidence type="ECO:0000256" key="4">
    <source>
        <dbReference type="ARBA" id="ARBA00023054"/>
    </source>
</evidence>
<dbReference type="SMART" id="SM00186">
    <property type="entry name" value="FBG"/>
    <property type="match status" value="1"/>
</dbReference>
<comment type="subcellular location">
    <subcellularLocation>
        <location evidence="1 9">Nucleus</location>
    </subcellularLocation>
</comment>
<feature type="region of interest" description="Disordered" evidence="11">
    <location>
        <begin position="460"/>
        <end position="490"/>
    </location>
</feature>
<dbReference type="Proteomes" id="UP000190648">
    <property type="component" value="Unassembled WGS sequence"/>
</dbReference>
<evidence type="ECO:0000313" key="16">
    <source>
        <dbReference type="EMBL" id="OPJ89258.1"/>
    </source>
</evidence>
<dbReference type="GO" id="GO:0006974">
    <property type="term" value="P:DNA damage response"/>
    <property type="evidence" value="ECO:0007669"/>
    <property type="project" value="TreeGrafter"/>
</dbReference>
<keyword evidence="3" id="KW-0677">Repeat</keyword>
<proteinExistence type="predicted"/>
<dbReference type="Pfam" id="PF00530">
    <property type="entry name" value="SRCR"/>
    <property type="match status" value="1"/>
</dbReference>
<dbReference type="Pfam" id="PF15612">
    <property type="entry name" value="WHIM1"/>
    <property type="match status" value="1"/>
</dbReference>
<dbReference type="OrthoDB" id="787137at2759"/>
<dbReference type="PROSITE" id="PS50287">
    <property type="entry name" value="SRCR_2"/>
    <property type="match status" value="1"/>
</dbReference>
<dbReference type="InterPro" id="IPR047174">
    <property type="entry name" value="BAZ1B"/>
</dbReference>
<feature type="coiled-coil region" evidence="10">
    <location>
        <begin position="931"/>
        <end position="961"/>
    </location>
</feature>
<dbReference type="InterPro" id="IPR013136">
    <property type="entry name" value="WSTF_Acf1_Cbp146"/>
</dbReference>
<dbReference type="SMART" id="SM00571">
    <property type="entry name" value="DDT"/>
    <property type="match status" value="1"/>
</dbReference>
<feature type="region of interest" description="Disordered" evidence="11">
    <location>
        <begin position="304"/>
        <end position="368"/>
    </location>
</feature>
<name>A0A1V4KY67_PATFA</name>
<evidence type="ECO:0000256" key="8">
    <source>
        <dbReference type="PROSITE-ProRule" id="PRU00196"/>
    </source>
</evidence>
<evidence type="ECO:0000313" key="17">
    <source>
        <dbReference type="Proteomes" id="UP000190648"/>
    </source>
</evidence>
<dbReference type="SMART" id="SM00202">
    <property type="entry name" value="SR"/>
    <property type="match status" value="1"/>
</dbReference>
<dbReference type="PROSITE" id="PS50827">
    <property type="entry name" value="DDT"/>
    <property type="match status" value="1"/>
</dbReference>
<feature type="compositionally biased region" description="Basic and acidic residues" evidence="11">
    <location>
        <begin position="309"/>
        <end position="326"/>
    </location>
</feature>
<feature type="coiled-coil region" evidence="10">
    <location>
        <begin position="700"/>
        <end position="739"/>
    </location>
</feature>
<dbReference type="PANTHER" id="PTHR46802">
    <property type="entry name" value="TYROSINE-PROTEIN KINASE BAZ1B"/>
    <property type="match status" value="1"/>
</dbReference>
<evidence type="ECO:0000259" key="13">
    <source>
        <dbReference type="PROSITE" id="PS50827"/>
    </source>
</evidence>
<dbReference type="InterPro" id="IPR002181">
    <property type="entry name" value="Fibrinogen_a/b/g_C_dom"/>
</dbReference>
<dbReference type="InterPro" id="IPR001190">
    <property type="entry name" value="SRCR"/>
</dbReference>
<dbReference type="GO" id="GO:0016020">
    <property type="term" value="C:membrane"/>
    <property type="evidence" value="ECO:0007669"/>
    <property type="project" value="InterPro"/>
</dbReference>
<feature type="disulfide bond" evidence="8">
    <location>
        <begin position="1158"/>
        <end position="1168"/>
    </location>
</feature>
<dbReference type="GO" id="GO:0140801">
    <property type="term" value="F:histone H2AXY142 kinase activity"/>
    <property type="evidence" value="ECO:0007669"/>
    <property type="project" value="InterPro"/>
</dbReference>
<dbReference type="PRINTS" id="PR00258">
    <property type="entry name" value="SPERACTRCPTR"/>
</dbReference>
<evidence type="ECO:0000256" key="3">
    <source>
        <dbReference type="ARBA" id="ARBA00022737"/>
    </source>
</evidence>
<evidence type="ECO:0000256" key="2">
    <source>
        <dbReference type="ARBA" id="ARBA00022729"/>
    </source>
</evidence>
<evidence type="ECO:0000256" key="6">
    <source>
        <dbReference type="ARBA" id="ARBA00023180"/>
    </source>
</evidence>
<dbReference type="InterPro" id="IPR014716">
    <property type="entry name" value="Fibrinogen_a/b/g_C_1"/>
</dbReference>
<feature type="region of interest" description="Disordered" evidence="11">
    <location>
        <begin position="540"/>
        <end position="629"/>
    </location>
</feature>
<evidence type="ECO:0000259" key="14">
    <source>
        <dbReference type="PROSITE" id="PS51136"/>
    </source>
</evidence>
<protein>
    <submittedName>
        <fullName evidence="16">Tyrosine-protein kinase BAZ1B isoform A</fullName>
    </submittedName>
</protein>
<evidence type="ECO:0000256" key="11">
    <source>
        <dbReference type="SAM" id="MobiDB-lite"/>
    </source>
</evidence>
<dbReference type="SUPFAM" id="SSF56487">
    <property type="entry name" value="SRCR-like"/>
    <property type="match status" value="1"/>
</dbReference>
<keyword evidence="16" id="KW-0808">Transferase</keyword>
<dbReference type="SUPFAM" id="SSF56496">
    <property type="entry name" value="Fibrinogen C-terminal domain-like"/>
    <property type="match status" value="1"/>
</dbReference>
<feature type="disulfide bond" evidence="8">
    <location>
        <begin position="1114"/>
        <end position="1178"/>
    </location>
</feature>
<feature type="domain" description="Fibrinogen C-terminal" evidence="15">
    <location>
        <begin position="1186"/>
        <end position="1367"/>
    </location>
</feature>
<evidence type="ECO:0000256" key="9">
    <source>
        <dbReference type="PROSITE-ProRule" id="PRU00475"/>
    </source>
</evidence>